<feature type="repeat" description="PPR" evidence="3">
    <location>
        <begin position="359"/>
        <end position="393"/>
    </location>
</feature>
<dbReference type="Gene3D" id="1.25.40.10">
    <property type="entry name" value="Tetratricopeptide repeat domain"/>
    <property type="match status" value="5"/>
</dbReference>
<evidence type="ECO:0000313" key="5">
    <source>
        <dbReference type="EMBL" id="PIN08825.1"/>
    </source>
</evidence>
<dbReference type="InterPro" id="IPR011990">
    <property type="entry name" value="TPR-like_helical_dom_sf"/>
</dbReference>
<reference evidence="6" key="1">
    <citation type="journal article" date="2018" name="Gigascience">
        <title>Genome assembly of the Pink Ipe (Handroanthus impetiginosus, Bignoniaceae), a highly valued, ecologically keystone Neotropical timber forest tree.</title>
        <authorList>
            <person name="Silva-Junior O.B."/>
            <person name="Grattapaglia D."/>
            <person name="Novaes E."/>
            <person name="Collevatti R.G."/>
        </authorList>
    </citation>
    <scope>NUCLEOTIDE SEQUENCE [LARGE SCALE GENOMIC DNA]</scope>
    <source>
        <strain evidence="6">cv. UFG-1</strain>
    </source>
</reference>
<evidence type="ECO:0000259" key="4">
    <source>
        <dbReference type="Pfam" id="PF23276"/>
    </source>
</evidence>
<dbReference type="PANTHER" id="PTHR47933">
    <property type="entry name" value="PENTATRICOPEPTIDE REPEAT-CONTAINING PROTEIN 1, MITOCHONDRIAL"/>
    <property type="match status" value="1"/>
</dbReference>
<dbReference type="InterPro" id="IPR057027">
    <property type="entry name" value="TPR_mt"/>
</dbReference>
<feature type="repeat" description="PPR" evidence="3">
    <location>
        <begin position="219"/>
        <end position="253"/>
    </location>
</feature>
<feature type="repeat" description="PPR" evidence="3">
    <location>
        <begin position="149"/>
        <end position="183"/>
    </location>
</feature>
<dbReference type="Pfam" id="PF01535">
    <property type="entry name" value="PPR"/>
    <property type="match status" value="6"/>
</dbReference>
<feature type="repeat" description="PPR" evidence="3">
    <location>
        <begin position="499"/>
        <end position="533"/>
    </location>
</feature>
<evidence type="ECO:0000256" key="1">
    <source>
        <dbReference type="ARBA" id="ARBA00007626"/>
    </source>
</evidence>
<comment type="similarity">
    <text evidence="1">Belongs to the PPR family. P subfamily.</text>
</comment>
<feature type="domain" description="Pentatricopeptide repeat-containing protein-mitochondrial" evidence="4">
    <location>
        <begin position="343"/>
        <end position="452"/>
    </location>
</feature>
<dbReference type="EMBL" id="NKXS01003689">
    <property type="protein sequence ID" value="PIN08825.1"/>
    <property type="molecule type" value="Genomic_DNA"/>
</dbReference>
<dbReference type="OrthoDB" id="773543at2759"/>
<feature type="repeat" description="PPR" evidence="3">
    <location>
        <begin position="464"/>
        <end position="498"/>
    </location>
</feature>
<dbReference type="Pfam" id="PF13041">
    <property type="entry name" value="PPR_2"/>
    <property type="match status" value="1"/>
</dbReference>
<dbReference type="STRING" id="429701.A0A2G9GUE0"/>
<dbReference type="NCBIfam" id="TIGR00756">
    <property type="entry name" value="PPR"/>
    <property type="match status" value="5"/>
</dbReference>
<evidence type="ECO:0000256" key="3">
    <source>
        <dbReference type="PROSITE-ProRule" id="PRU00708"/>
    </source>
</evidence>
<name>A0A2G9GUE0_9LAMI</name>
<accession>A0A2G9GUE0</accession>
<dbReference type="PROSITE" id="PS51375">
    <property type="entry name" value="PPR"/>
    <property type="match status" value="6"/>
</dbReference>
<dbReference type="GO" id="GO:0003729">
    <property type="term" value="F:mRNA binding"/>
    <property type="evidence" value="ECO:0007669"/>
    <property type="project" value="TreeGrafter"/>
</dbReference>
<dbReference type="Proteomes" id="UP000231279">
    <property type="component" value="Unassembled WGS sequence"/>
</dbReference>
<comment type="caution">
    <text evidence="5">The sequence shown here is derived from an EMBL/GenBank/DDBJ whole genome shotgun (WGS) entry which is preliminary data.</text>
</comment>
<dbReference type="PANTHER" id="PTHR47933:SF11">
    <property type="entry name" value="PENTATRICOPEPTIDE REPEAT-CONTAINING PROTEIN 2"/>
    <property type="match status" value="1"/>
</dbReference>
<dbReference type="InterPro" id="IPR002885">
    <property type="entry name" value="PPR_rpt"/>
</dbReference>
<dbReference type="Pfam" id="PF23276">
    <property type="entry name" value="TPR_24"/>
    <property type="match status" value="1"/>
</dbReference>
<dbReference type="SUPFAM" id="SSF81901">
    <property type="entry name" value="HCP-like"/>
    <property type="match status" value="1"/>
</dbReference>
<gene>
    <name evidence="5" type="ORF">CDL12_18593</name>
</gene>
<proteinExistence type="inferred from homology"/>
<dbReference type="AlphaFoldDB" id="A0A2G9GUE0"/>
<sequence>MSKSTYQLDEKTLNMLVQIYSKMGFTFRARTHFDGMVRRGYTIDNDTYSALLFDICKKGDLTSFQYLIKLAQKSNWLPEVNDGKALLRYLCNNRWYDKAFELLETMLFVSPNDTFDAFHSLLEELCRQGSTSIARLLLEEFSNQATILDHKAYLHFVNGFCQEKKFAEAFKIFETMLSKSLSPPVDGSSQLISWLCKTENFEKAIELKNTCSRDQPSALLPIHCALINGFCKSGRLQEAASLFKEVLLKGLVPYVDVFNALIISYCGQNKLKKIKELLGFMLRKNLSISISSYSSMALLTCTGQKLSFALSLKELMLQVTYFPEFVLYNILIFHISSTRNSFLLDSVIDAFHKKELQFDEVTYNYVIRGFLLCNDVSRAVNYLTTMMRQDFKPSNRSLREVISCLCRNGKLAIALDLSREMESRGWNHGLVVQSNIVEALLTSGKILEAIEFLDRITSKDLIPDNMKYDYLIKRFYQQGRLDKAVDLLNIMVRKGSYPEAYSYDYVIQGFCDEHKLDMALDFYTEMLHRDLKPSTTTWDALICSLSDCGRVEEAEDLLKTMIQLGETPSRKAFYSVINKYQSEKNIGKTYGILKMMQEKGYEPDFDTHWSLVSNLSNSSKKDDGKKNSSFLSSLLSGFGFSGKDKNFKVG</sequence>
<keyword evidence="2" id="KW-0677">Repeat</keyword>
<protein>
    <recommendedName>
        <fullName evidence="4">Pentatricopeptide repeat-containing protein-mitochondrial domain-containing protein</fullName>
    </recommendedName>
</protein>
<evidence type="ECO:0000256" key="2">
    <source>
        <dbReference type="ARBA" id="ARBA00022737"/>
    </source>
</evidence>
<dbReference type="InterPro" id="IPR051240">
    <property type="entry name" value="Mito_RNA-Proc/Resp"/>
</dbReference>
<organism evidence="5 6">
    <name type="scientific">Handroanthus impetiginosus</name>
    <dbReference type="NCBI Taxonomy" id="429701"/>
    <lineage>
        <taxon>Eukaryota</taxon>
        <taxon>Viridiplantae</taxon>
        <taxon>Streptophyta</taxon>
        <taxon>Embryophyta</taxon>
        <taxon>Tracheophyta</taxon>
        <taxon>Spermatophyta</taxon>
        <taxon>Magnoliopsida</taxon>
        <taxon>eudicotyledons</taxon>
        <taxon>Gunneridae</taxon>
        <taxon>Pentapetalae</taxon>
        <taxon>asterids</taxon>
        <taxon>lamiids</taxon>
        <taxon>Lamiales</taxon>
        <taxon>Bignoniaceae</taxon>
        <taxon>Crescentiina</taxon>
        <taxon>Tabebuia alliance</taxon>
        <taxon>Handroanthus</taxon>
    </lineage>
</organism>
<evidence type="ECO:0000313" key="6">
    <source>
        <dbReference type="Proteomes" id="UP000231279"/>
    </source>
</evidence>
<feature type="repeat" description="PPR" evidence="3">
    <location>
        <begin position="534"/>
        <end position="568"/>
    </location>
</feature>
<keyword evidence="6" id="KW-1185">Reference proteome</keyword>